<feature type="domain" description="EamA" evidence="7">
    <location>
        <begin position="167"/>
        <end position="300"/>
    </location>
</feature>
<sequence>MMNHDKLLGNSISRLTGRGTGFIFAGVIIGGGLSWPLMKMTLGNMSPQVFLIWRLVFATISAFVLVKMTRQFRIPGREVWFPIISVACLQMGAFLWLITVGVTMVPAGRAALLAYTSPIWMIPLAVLWLDEKLDRSVIASLVFGLAGLAFLFLPSNHVLSNAQALVGNGLLLLAAVVWAFQIALLRRYPSRWSTLQLLPWQLLAATLGLSSLTIAFSDVSLFQGLDIRSLLVTTYVGIVSTTFVFWGMLHIARTMPAISSTISFLGIPVVGLLSSVLLLSERLDVGLVVGFVLIAVAVFIQSKSSRL</sequence>
<dbReference type="OrthoDB" id="5298131at2"/>
<keyword evidence="9" id="KW-1185">Reference proteome</keyword>
<feature type="transmembrane region" description="Helical" evidence="6">
    <location>
        <begin position="21"/>
        <end position="38"/>
    </location>
</feature>
<gene>
    <name evidence="8" type="ordered locus">Csal_2363</name>
</gene>
<evidence type="ECO:0000256" key="3">
    <source>
        <dbReference type="ARBA" id="ARBA00022692"/>
    </source>
</evidence>
<dbReference type="EMBL" id="CP000285">
    <property type="protein sequence ID" value="ABE59712.1"/>
    <property type="molecule type" value="Genomic_DNA"/>
</dbReference>
<dbReference type="AlphaFoldDB" id="Q1QUZ6"/>
<feature type="domain" description="EamA" evidence="7">
    <location>
        <begin position="29"/>
        <end position="152"/>
    </location>
</feature>
<dbReference type="InterPro" id="IPR000620">
    <property type="entry name" value="EamA_dom"/>
</dbReference>
<dbReference type="GO" id="GO:0016020">
    <property type="term" value="C:membrane"/>
    <property type="evidence" value="ECO:0007669"/>
    <property type="project" value="UniProtKB-SubCell"/>
</dbReference>
<feature type="transmembrane region" description="Helical" evidence="6">
    <location>
        <begin position="110"/>
        <end position="129"/>
    </location>
</feature>
<dbReference type="Proteomes" id="UP000000239">
    <property type="component" value="Chromosome"/>
</dbReference>
<evidence type="ECO:0000256" key="2">
    <source>
        <dbReference type="ARBA" id="ARBA00007362"/>
    </source>
</evidence>
<organism evidence="8 9">
    <name type="scientific">Chromohalobacter israelensis (strain ATCC BAA-138 / DSM 3043 / CIP 106854 / NCIMB 13768 / 1H11)</name>
    <name type="common">Chromohalobacter salexigens</name>
    <dbReference type="NCBI Taxonomy" id="290398"/>
    <lineage>
        <taxon>Bacteria</taxon>
        <taxon>Pseudomonadati</taxon>
        <taxon>Pseudomonadota</taxon>
        <taxon>Gammaproteobacteria</taxon>
        <taxon>Oceanospirillales</taxon>
        <taxon>Halomonadaceae</taxon>
        <taxon>Chromohalobacter</taxon>
    </lineage>
</organism>
<feature type="transmembrane region" description="Helical" evidence="6">
    <location>
        <begin position="165"/>
        <end position="185"/>
    </location>
</feature>
<comment type="similarity">
    <text evidence="2">Belongs to the EamA transporter family.</text>
</comment>
<keyword evidence="4 6" id="KW-1133">Transmembrane helix</keyword>
<evidence type="ECO:0000313" key="9">
    <source>
        <dbReference type="Proteomes" id="UP000000239"/>
    </source>
</evidence>
<dbReference type="STRING" id="290398.Csal_2363"/>
<dbReference type="HOGENOM" id="CLU_033863_5_0_6"/>
<protein>
    <recommendedName>
        <fullName evidence="7">EamA domain-containing protein</fullName>
    </recommendedName>
</protein>
<evidence type="ECO:0000256" key="6">
    <source>
        <dbReference type="SAM" id="Phobius"/>
    </source>
</evidence>
<dbReference type="SUPFAM" id="SSF103481">
    <property type="entry name" value="Multidrug resistance efflux transporter EmrE"/>
    <property type="match status" value="1"/>
</dbReference>
<feature type="transmembrane region" description="Helical" evidence="6">
    <location>
        <begin position="261"/>
        <end position="279"/>
    </location>
</feature>
<evidence type="ECO:0000313" key="8">
    <source>
        <dbReference type="EMBL" id="ABE59712.1"/>
    </source>
</evidence>
<feature type="transmembrane region" description="Helical" evidence="6">
    <location>
        <begin position="136"/>
        <end position="153"/>
    </location>
</feature>
<keyword evidence="3 6" id="KW-0812">Transmembrane</keyword>
<dbReference type="InterPro" id="IPR050638">
    <property type="entry name" value="AA-Vitamin_Transporters"/>
</dbReference>
<proteinExistence type="inferred from homology"/>
<keyword evidence="5 6" id="KW-0472">Membrane</keyword>
<dbReference type="PANTHER" id="PTHR32322:SF2">
    <property type="entry name" value="EAMA DOMAIN-CONTAINING PROTEIN"/>
    <property type="match status" value="1"/>
</dbReference>
<dbReference type="eggNOG" id="COG0697">
    <property type="taxonomic scope" value="Bacteria"/>
</dbReference>
<feature type="transmembrane region" description="Helical" evidence="6">
    <location>
        <begin position="79"/>
        <end position="98"/>
    </location>
</feature>
<feature type="transmembrane region" description="Helical" evidence="6">
    <location>
        <begin position="50"/>
        <end position="67"/>
    </location>
</feature>
<comment type="subcellular location">
    <subcellularLocation>
        <location evidence="1">Membrane</location>
        <topology evidence="1">Multi-pass membrane protein</topology>
    </subcellularLocation>
</comment>
<dbReference type="InterPro" id="IPR037185">
    <property type="entry name" value="EmrE-like"/>
</dbReference>
<feature type="transmembrane region" description="Helical" evidence="6">
    <location>
        <begin position="229"/>
        <end position="249"/>
    </location>
</feature>
<evidence type="ECO:0000256" key="4">
    <source>
        <dbReference type="ARBA" id="ARBA00022989"/>
    </source>
</evidence>
<feature type="transmembrane region" description="Helical" evidence="6">
    <location>
        <begin position="197"/>
        <end position="217"/>
    </location>
</feature>
<dbReference type="Pfam" id="PF00892">
    <property type="entry name" value="EamA"/>
    <property type="match status" value="2"/>
</dbReference>
<reference evidence="8 9" key="1">
    <citation type="journal article" date="2011" name="Stand. Genomic Sci.">
        <title>Complete genome sequence of the halophilic and highly halotolerant Chromohalobacter salexigens type strain (1H11(T)).</title>
        <authorList>
            <person name="Copeland A."/>
            <person name="O'Connor K."/>
            <person name="Lucas S."/>
            <person name="Lapidus A."/>
            <person name="Berry K.W."/>
            <person name="Detter J.C."/>
            <person name="Del Rio T.G."/>
            <person name="Hammon N."/>
            <person name="Dalin E."/>
            <person name="Tice H."/>
            <person name="Pitluck S."/>
            <person name="Bruce D."/>
            <person name="Goodwin L."/>
            <person name="Han C."/>
            <person name="Tapia R."/>
            <person name="Saunders E."/>
            <person name="Schmutz J."/>
            <person name="Brettin T."/>
            <person name="Larimer F."/>
            <person name="Land M."/>
            <person name="Hauser L."/>
            <person name="Vargas C."/>
            <person name="Nieto J.J."/>
            <person name="Kyrpides N.C."/>
            <person name="Ivanova N."/>
            <person name="Goker M."/>
            <person name="Klenk H.P."/>
            <person name="Csonka L.N."/>
            <person name="Woyke T."/>
        </authorList>
    </citation>
    <scope>NUCLEOTIDE SEQUENCE [LARGE SCALE GENOMIC DNA]</scope>
    <source>
        <strain evidence="9">ATCC BAA-138 / DSM 3043 / CIP 106854 / NCIMB 13768 / 1H11</strain>
    </source>
</reference>
<dbReference type="KEGG" id="csa:Csal_2363"/>
<evidence type="ECO:0000259" key="7">
    <source>
        <dbReference type="Pfam" id="PF00892"/>
    </source>
</evidence>
<evidence type="ECO:0000256" key="1">
    <source>
        <dbReference type="ARBA" id="ARBA00004141"/>
    </source>
</evidence>
<name>Q1QUZ6_CHRI1</name>
<accession>Q1QUZ6</accession>
<feature type="transmembrane region" description="Helical" evidence="6">
    <location>
        <begin position="285"/>
        <end position="302"/>
    </location>
</feature>
<dbReference type="PANTHER" id="PTHR32322">
    <property type="entry name" value="INNER MEMBRANE TRANSPORTER"/>
    <property type="match status" value="1"/>
</dbReference>
<evidence type="ECO:0000256" key="5">
    <source>
        <dbReference type="ARBA" id="ARBA00023136"/>
    </source>
</evidence>